<sequence length="104" mass="12564">MLIVHDTGHIYDLWFFVKMRNRKNDDTREENTRLRHGFSRGMWLDMKKHKWKHIPIFKQKNSLIKASLNTLRRENHKTKREYVDRGVGGLLDGYSTTYEMIVIT</sequence>
<reference evidence="1 2" key="1">
    <citation type="journal article" date="2017" name="Genome Biol. Evol.">
        <title>Phytophthora megakarya and P. palmivora, closely related causal agents of cacao black pod rot, underwent increases in genome sizes and gene numbers by different mechanisms.</title>
        <authorList>
            <person name="Ali S.S."/>
            <person name="Shao J."/>
            <person name="Lary D.J."/>
            <person name="Kronmiller B."/>
            <person name="Shen D."/>
            <person name="Strem M.D."/>
            <person name="Amoako-Attah I."/>
            <person name="Akrofi A.Y."/>
            <person name="Begoude B.A."/>
            <person name="Ten Hoopen G.M."/>
            <person name="Coulibaly K."/>
            <person name="Kebe B.I."/>
            <person name="Melnick R.L."/>
            <person name="Guiltinan M.J."/>
            <person name="Tyler B.M."/>
            <person name="Meinhardt L.W."/>
            <person name="Bailey B.A."/>
        </authorList>
    </citation>
    <scope>NUCLEOTIDE SEQUENCE [LARGE SCALE GENOMIC DNA]</scope>
    <source>
        <strain evidence="2">sbr112.9</strain>
    </source>
</reference>
<dbReference type="Proteomes" id="UP000237271">
    <property type="component" value="Unassembled WGS sequence"/>
</dbReference>
<gene>
    <name evidence="1" type="ORF">PHPALM_6940</name>
</gene>
<organism evidence="1 2">
    <name type="scientific">Phytophthora palmivora</name>
    <dbReference type="NCBI Taxonomy" id="4796"/>
    <lineage>
        <taxon>Eukaryota</taxon>
        <taxon>Sar</taxon>
        <taxon>Stramenopiles</taxon>
        <taxon>Oomycota</taxon>
        <taxon>Peronosporomycetes</taxon>
        <taxon>Peronosporales</taxon>
        <taxon>Peronosporaceae</taxon>
        <taxon>Phytophthora</taxon>
    </lineage>
</organism>
<dbReference type="AlphaFoldDB" id="A0A2P4YDK6"/>
<dbReference type="EMBL" id="NCKW01003615">
    <property type="protein sequence ID" value="POM75896.1"/>
    <property type="molecule type" value="Genomic_DNA"/>
</dbReference>
<accession>A0A2P4YDK6</accession>
<protein>
    <submittedName>
        <fullName evidence="1">Uncharacterized protein</fullName>
    </submittedName>
</protein>
<name>A0A2P4YDK6_9STRA</name>
<proteinExistence type="predicted"/>
<evidence type="ECO:0000313" key="1">
    <source>
        <dbReference type="EMBL" id="POM75896.1"/>
    </source>
</evidence>
<comment type="caution">
    <text evidence="1">The sequence shown here is derived from an EMBL/GenBank/DDBJ whole genome shotgun (WGS) entry which is preliminary data.</text>
</comment>
<evidence type="ECO:0000313" key="2">
    <source>
        <dbReference type="Proteomes" id="UP000237271"/>
    </source>
</evidence>
<keyword evidence="2" id="KW-1185">Reference proteome</keyword>